<comment type="caution">
    <text evidence="2">The sequence shown here is derived from an EMBL/GenBank/DDBJ whole genome shotgun (WGS) entry which is preliminary data.</text>
</comment>
<reference evidence="2 3" key="1">
    <citation type="submission" date="2015-03" db="EMBL/GenBank/DDBJ databases">
        <title>Genome sequencing of Methylobacterium aquaticum DSM16371 type strain.</title>
        <authorList>
            <person name="Chaudhry V."/>
            <person name="Patil P.B."/>
        </authorList>
    </citation>
    <scope>NUCLEOTIDE SEQUENCE [LARGE SCALE GENOMIC DNA]</scope>
    <source>
        <strain evidence="2 3">DSM 16371</strain>
    </source>
</reference>
<dbReference type="Gene3D" id="3.60.21.10">
    <property type="match status" value="1"/>
</dbReference>
<dbReference type="InterPro" id="IPR029052">
    <property type="entry name" value="Metallo-depent_PP-like"/>
</dbReference>
<sequence>IRLLDLGQVLNLGRVQIIGATLWSDYRIGGEGTRAAAMAACGDRHTGMRDHRRIQTRDAAGVPAAFRPQEAAALHARHRARVEEALAAEWDGPRIVVTHHAPNARSLLHGEVRETIDAAYASDLSALMEGAGAPDIWIHGHVHRSADYVVGRTRVVANPRGHDTSHQRRDGTWADGRENPAFDGGLVVEI</sequence>
<dbReference type="PANTHER" id="PTHR37844">
    <property type="entry name" value="SER/THR PROTEIN PHOSPHATASE SUPERFAMILY (AFU_ORTHOLOGUE AFUA_1G14840)"/>
    <property type="match status" value="1"/>
</dbReference>
<feature type="compositionally biased region" description="Basic and acidic residues" evidence="1">
    <location>
        <begin position="160"/>
        <end position="178"/>
    </location>
</feature>
<proteinExistence type="predicted"/>
<feature type="non-terminal residue" evidence="2">
    <location>
        <position position="1"/>
    </location>
</feature>
<name>A0A0J6RPF9_9HYPH</name>
<evidence type="ECO:0000256" key="1">
    <source>
        <dbReference type="SAM" id="MobiDB-lite"/>
    </source>
</evidence>
<evidence type="ECO:0008006" key="4">
    <source>
        <dbReference type="Google" id="ProtNLM"/>
    </source>
</evidence>
<evidence type="ECO:0000313" key="3">
    <source>
        <dbReference type="Proteomes" id="UP000035929"/>
    </source>
</evidence>
<dbReference type="EMBL" id="LABX01000501">
    <property type="protein sequence ID" value="KMO23283.1"/>
    <property type="molecule type" value="Genomic_DNA"/>
</dbReference>
<dbReference type="Proteomes" id="UP000035929">
    <property type="component" value="Unassembled WGS sequence"/>
</dbReference>
<protein>
    <recommendedName>
        <fullName evidence="4">Metallophosphoesterase</fullName>
    </recommendedName>
</protein>
<dbReference type="PANTHER" id="PTHR37844:SF2">
    <property type="entry name" value="SER_THR PROTEIN PHOSPHATASE SUPERFAMILY (AFU_ORTHOLOGUE AFUA_1G14840)"/>
    <property type="match status" value="1"/>
</dbReference>
<organism evidence="2 3">
    <name type="scientific">Methylobacterium aquaticum</name>
    <dbReference type="NCBI Taxonomy" id="270351"/>
    <lineage>
        <taxon>Bacteria</taxon>
        <taxon>Pseudomonadati</taxon>
        <taxon>Pseudomonadota</taxon>
        <taxon>Alphaproteobacteria</taxon>
        <taxon>Hyphomicrobiales</taxon>
        <taxon>Methylobacteriaceae</taxon>
        <taxon>Methylobacterium</taxon>
    </lineage>
</organism>
<dbReference type="PATRIC" id="fig|270351.6.peg.6092"/>
<evidence type="ECO:0000313" key="2">
    <source>
        <dbReference type="EMBL" id="KMO23283.1"/>
    </source>
</evidence>
<dbReference type="RefSeq" id="WP_048468147.1">
    <property type="nucleotide sequence ID" value="NZ_LABX01000501.1"/>
</dbReference>
<gene>
    <name evidence="2" type="ORF">VP06_33580</name>
</gene>
<accession>A0A0J6RPF9</accession>
<dbReference type="AlphaFoldDB" id="A0A0J6RPF9"/>
<feature type="region of interest" description="Disordered" evidence="1">
    <location>
        <begin position="159"/>
        <end position="178"/>
    </location>
</feature>
<dbReference type="SUPFAM" id="SSF56300">
    <property type="entry name" value="Metallo-dependent phosphatases"/>
    <property type="match status" value="1"/>
</dbReference>